<dbReference type="InterPro" id="IPR023298">
    <property type="entry name" value="ATPase_P-typ_TM_dom_sf"/>
</dbReference>
<evidence type="ECO:0000256" key="3">
    <source>
        <dbReference type="ARBA" id="ARBA00022475"/>
    </source>
</evidence>
<feature type="domain" description="HMA" evidence="16">
    <location>
        <begin position="70"/>
        <end position="135"/>
    </location>
</feature>
<dbReference type="Pfam" id="PF00702">
    <property type="entry name" value="Hydrolase"/>
    <property type="match status" value="1"/>
</dbReference>
<keyword evidence="10 14" id="KW-1133">Transmembrane helix</keyword>
<keyword evidence="3 14" id="KW-1003">Cell membrane</keyword>
<feature type="region of interest" description="Disordered" evidence="15">
    <location>
        <begin position="23"/>
        <end position="75"/>
    </location>
</feature>
<gene>
    <name evidence="17" type="ORF">JKV55_16565</name>
</gene>
<evidence type="ECO:0000256" key="6">
    <source>
        <dbReference type="ARBA" id="ARBA00022723"/>
    </source>
</evidence>
<organism evidence="17 18">
    <name type="scientific">Zobellella iuensis</name>
    <dbReference type="NCBI Taxonomy" id="2803811"/>
    <lineage>
        <taxon>Bacteria</taxon>
        <taxon>Pseudomonadati</taxon>
        <taxon>Pseudomonadota</taxon>
        <taxon>Gammaproteobacteria</taxon>
        <taxon>Aeromonadales</taxon>
        <taxon>Aeromonadaceae</taxon>
        <taxon>Zobellella</taxon>
    </lineage>
</organism>
<evidence type="ECO:0000313" key="18">
    <source>
        <dbReference type="Proteomes" id="UP000638570"/>
    </source>
</evidence>
<evidence type="ECO:0000256" key="7">
    <source>
        <dbReference type="ARBA" id="ARBA00022741"/>
    </source>
</evidence>
<dbReference type="Pfam" id="PF00122">
    <property type="entry name" value="E1-E2_ATPase"/>
    <property type="match status" value="1"/>
</dbReference>
<dbReference type="InterPro" id="IPR001757">
    <property type="entry name" value="P_typ_ATPase"/>
</dbReference>
<evidence type="ECO:0000256" key="9">
    <source>
        <dbReference type="ARBA" id="ARBA00022967"/>
    </source>
</evidence>
<comment type="caution">
    <text evidence="17">The sequence shown here is derived from an EMBL/GenBank/DDBJ whole genome shotgun (WGS) entry which is preliminary data.</text>
</comment>
<feature type="transmembrane region" description="Helical" evidence="14">
    <location>
        <begin position="377"/>
        <end position="397"/>
    </location>
</feature>
<dbReference type="SUPFAM" id="SSF81653">
    <property type="entry name" value="Calcium ATPase, transduction domain A"/>
    <property type="match status" value="1"/>
</dbReference>
<dbReference type="NCBIfam" id="TIGR01494">
    <property type="entry name" value="ATPase_P-type"/>
    <property type="match status" value="1"/>
</dbReference>
<dbReference type="Gene3D" id="3.40.1110.10">
    <property type="entry name" value="Calcium-transporting ATPase, cytoplasmic domain N"/>
    <property type="match status" value="1"/>
</dbReference>
<evidence type="ECO:0000256" key="8">
    <source>
        <dbReference type="ARBA" id="ARBA00022840"/>
    </source>
</evidence>
<dbReference type="PRINTS" id="PR00119">
    <property type="entry name" value="CATATPASE"/>
</dbReference>
<evidence type="ECO:0000256" key="15">
    <source>
        <dbReference type="SAM" id="MobiDB-lite"/>
    </source>
</evidence>
<comment type="catalytic activity">
    <reaction evidence="13">
        <text>Zn(2+)(in) + ATP + H2O = Zn(2+)(out) + ADP + phosphate + H(+)</text>
        <dbReference type="Rhea" id="RHEA:20621"/>
        <dbReference type="ChEBI" id="CHEBI:15377"/>
        <dbReference type="ChEBI" id="CHEBI:15378"/>
        <dbReference type="ChEBI" id="CHEBI:29105"/>
        <dbReference type="ChEBI" id="CHEBI:30616"/>
        <dbReference type="ChEBI" id="CHEBI:43474"/>
        <dbReference type="ChEBI" id="CHEBI:456216"/>
        <dbReference type="EC" id="7.2.2.12"/>
    </reaction>
</comment>
<dbReference type="InterPro" id="IPR023214">
    <property type="entry name" value="HAD_sf"/>
</dbReference>
<dbReference type="SUPFAM" id="SSF56784">
    <property type="entry name" value="HAD-like"/>
    <property type="match status" value="1"/>
</dbReference>
<dbReference type="NCBIfam" id="NF008262">
    <property type="entry name" value="PRK11033.1"/>
    <property type="match status" value="1"/>
</dbReference>
<protein>
    <recommendedName>
        <fullName evidence="12">P-type Zn(2+) transporter</fullName>
        <ecNumber evidence="12">7.2.2.12</ecNumber>
    </recommendedName>
</protein>
<dbReference type="SFLD" id="SFLDG00002">
    <property type="entry name" value="C1.7:_P-type_atpase_like"/>
    <property type="match status" value="1"/>
</dbReference>
<dbReference type="InterPro" id="IPR051014">
    <property type="entry name" value="Cation_Transport_ATPase_IB"/>
</dbReference>
<dbReference type="InterPro" id="IPR008250">
    <property type="entry name" value="ATPase_P-typ_transduc_dom_A_sf"/>
</dbReference>
<evidence type="ECO:0000259" key="16">
    <source>
        <dbReference type="PROSITE" id="PS50846"/>
    </source>
</evidence>
<dbReference type="EMBL" id="JAERTZ010000028">
    <property type="protein sequence ID" value="MBL1378924.1"/>
    <property type="molecule type" value="Genomic_DNA"/>
</dbReference>
<evidence type="ECO:0000256" key="1">
    <source>
        <dbReference type="ARBA" id="ARBA00004651"/>
    </source>
</evidence>
<evidence type="ECO:0000256" key="5">
    <source>
        <dbReference type="ARBA" id="ARBA00022692"/>
    </source>
</evidence>
<evidence type="ECO:0000313" key="17">
    <source>
        <dbReference type="EMBL" id="MBL1378924.1"/>
    </source>
</evidence>
<evidence type="ECO:0000256" key="14">
    <source>
        <dbReference type="RuleBase" id="RU362081"/>
    </source>
</evidence>
<dbReference type="InterPro" id="IPR023299">
    <property type="entry name" value="ATPase_P-typ_cyto_dom_N"/>
</dbReference>
<evidence type="ECO:0000256" key="10">
    <source>
        <dbReference type="ARBA" id="ARBA00022989"/>
    </source>
</evidence>
<accession>A0ABS1QVM4</accession>
<sequence>MTGKSHHQEITMGHCCHHHHSKENAAGHRHDAGCAPRSEPAPCGAVPAAAETAQGPDGPPPDEEDDRRESTHHWRIGGMDCPSCAAKIETAVRRLPGVLSAEVRFATERLQVRLAPEAAPATVEQAITAAGFTPLTESKAPLPTPTPWWRSQLDILTLLALMLAAALAGLLAPALGQALFTLATLWGLVPIARQAWRLARSGSPFSIETLMTVAATGALFLGETAEAAMVLLLFMVGEKLESLAASRARKGVKALMALVPEQARRLTADGPVEVDAAELAPGDRIEVHPGGRLPADGQLLTPLAAFDESAVTGESLPVERRRGERLAAGSLVVDVPVQLQVTSAPGHNTVDRILHLMEQAEANRAPIARFIERFSRWYTPAMMLAALLVMLLPPLAFGADWQTWIYRGLALLLIGCPCALVISTPAAVASALAAATRLGVLIKGGAALEQLGRVDTLAFDKTGTLTLGRPALSELKVYPPADRSQVLALAAGLEAGSHHPLAKALVAAAEAEELAPALVDDKRTLAGAGIQGRWQEQRVRLCSPTRLPDAWLTPAQRRELESLRAGGHTLVALALEQKVLALFALNDRLRDDAEDGIAALRALNVDCLMLTGDHEQAAARIAGELGIGYRAGLKPEDKLAEVERLGRTRSLAMVGDGINDAPALRRASVGIAMGQGTDVALDSADVALGHNRLTGLADAIRLSRATHANIRQNVTLALGLKAIFLVTSLTGLTGLWLAVLADTGATALVTLNALRLLRFRGG</sequence>
<dbReference type="InterPro" id="IPR017969">
    <property type="entry name" value="Heavy-metal-associated_CS"/>
</dbReference>
<evidence type="ECO:0000256" key="11">
    <source>
        <dbReference type="ARBA" id="ARBA00023136"/>
    </source>
</evidence>
<feature type="transmembrane region" description="Helical" evidence="14">
    <location>
        <begin position="710"/>
        <end position="729"/>
    </location>
</feature>
<name>A0ABS1QVM4_9GAMM</name>
<evidence type="ECO:0000256" key="2">
    <source>
        <dbReference type="ARBA" id="ARBA00006024"/>
    </source>
</evidence>
<feature type="transmembrane region" description="Helical" evidence="14">
    <location>
        <begin position="409"/>
        <end position="434"/>
    </location>
</feature>
<keyword evidence="7 14" id="KW-0547">Nucleotide-binding</keyword>
<keyword evidence="11 14" id="KW-0472">Membrane</keyword>
<dbReference type="SFLD" id="SFLDF00027">
    <property type="entry name" value="p-type_atpase"/>
    <property type="match status" value="1"/>
</dbReference>
<dbReference type="InterPro" id="IPR027256">
    <property type="entry name" value="P-typ_ATPase_IB"/>
</dbReference>
<dbReference type="PRINTS" id="PR00941">
    <property type="entry name" value="CDATPASE"/>
</dbReference>
<dbReference type="PROSITE" id="PS01047">
    <property type="entry name" value="HMA_1"/>
    <property type="match status" value="1"/>
</dbReference>
<dbReference type="NCBIfam" id="TIGR01525">
    <property type="entry name" value="ATPase-IB_hvy"/>
    <property type="match status" value="1"/>
</dbReference>
<dbReference type="InterPro" id="IPR018303">
    <property type="entry name" value="ATPase_P-typ_P_site"/>
</dbReference>
<dbReference type="InterPro" id="IPR044492">
    <property type="entry name" value="P_typ_ATPase_HD_dom"/>
</dbReference>
<keyword evidence="8 14" id="KW-0067">ATP-binding</keyword>
<dbReference type="PROSITE" id="PS00154">
    <property type="entry name" value="ATPASE_E1_E2"/>
    <property type="match status" value="1"/>
</dbReference>
<dbReference type="InterPro" id="IPR036163">
    <property type="entry name" value="HMA_dom_sf"/>
</dbReference>
<evidence type="ECO:0000256" key="13">
    <source>
        <dbReference type="ARBA" id="ARBA00047308"/>
    </source>
</evidence>
<keyword evidence="9" id="KW-1278">Translocase</keyword>
<dbReference type="PROSITE" id="PS50846">
    <property type="entry name" value="HMA_2"/>
    <property type="match status" value="1"/>
</dbReference>
<dbReference type="PANTHER" id="PTHR48085">
    <property type="entry name" value="CADMIUM/ZINC-TRANSPORTING ATPASE HMA2-RELATED"/>
    <property type="match status" value="1"/>
</dbReference>
<dbReference type="Gene3D" id="3.40.50.1000">
    <property type="entry name" value="HAD superfamily/HAD-like"/>
    <property type="match status" value="1"/>
</dbReference>
<evidence type="ECO:0000256" key="12">
    <source>
        <dbReference type="ARBA" id="ARBA00039097"/>
    </source>
</evidence>
<evidence type="ECO:0000256" key="4">
    <source>
        <dbReference type="ARBA" id="ARBA00022553"/>
    </source>
</evidence>
<dbReference type="Gene3D" id="3.30.70.100">
    <property type="match status" value="1"/>
</dbReference>
<dbReference type="SUPFAM" id="SSF55008">
    <property type="entry name" value="HMA, heavy metal-associated domain"/>
    <property type="match status" value="1"/>
</dbReference>
<dbReference type="EC" id="7.2.2.12" evidence="12"/>
<keyword evidence="5 14" id="KW-0812">Transmembrane</keyword>
<feature type="transmembrane region" description="Helical" evidence="14">
    <location>
        <begin position="209"/>
        <end position="237"/>
    </location>
</feature>
<feature type="transmembrane region" description="Helical" evidence="14">
    <location>
        <begin position="156"/>
        <end position="189"/>
    </location>
</feature>
<feature type="compositionally biased region" description="Basic and acidic residues" evidence="15">
    <location>
        <begin position="23"/>
        <end position="32"/>
    </location>
</feature>
<dbReference type="Pfam" id="PF00403">
    <property type="entry name" value="HMA"/>
    <property type="match status" value="1"/>
</dbReference>
<comment type="subcellular location">
    <subcellularLocation>
        <location evidence="1">Cell membrane</location>
        <topology evidence="1">Multi-pass membrane protein</topology>
    </subcellularLocation>
</comment>
<comment type="similarity">
    <text evidence="2 14">Belongs to the cation transport ATPase (P-type) (TC 3.A.3) family. Type IB subfamily.</text>
</comment>
<dbReference type="InterPro" id="IPR059000">
    <property type="entry name" value="ATPase_P-type_domA"/>
</dbReference>
<dbReference type="InterPro" id="IPR006121">
    <property type="entry name" value="HMA_dom"/>
</dbReference>
<keyword evidence="6 14" id="KW-0479">Metal-binding</keyword>
<proteinExistence type="inferred from homology"/>
<keyword evidence="18" id="KW-1185">Reference proteome</keyword>
<dbReference type="RefSeq" id="WP_202087925.1">
    <property type="nucleotide sequence ID" value="NZ_JAERTZ010000028.1"/>
</dbReference>
<dbReference type="PANTHER" id="PTHR48085:SF5">
    <property type="entry name" value="CADMIUM_ZINC-TRANSPORTING ATPASE HMA4-RELATED"/>
    <property type="match status" value="1"/>
</dbReference>
<dbReference type="InterPro" id="IPR036412">
    <property type="entry name" value="HAD-like_sf"/>
</dbReference>
<keyword evidence="4" id="KW-0597">Phosphoprotein</keyword>
<reference evidence="18" key="1">
    <citation type="submission" date="2021-01" db="EMBL/GenBank/DDBJ databases">
        <title>Genome public.</title>
        <authorList>
            <person name="Liu C."/>
            <person name="Sun Q."/>
        </authorList>
    </citation>
    <scope>NUCLEOTIDE SEQUENCE [LARGE SCALE GENOMIC DNA]</scope>
    <source>
        <strain evidence="18">CGMCC 1.18722</strain>
    </source>
</reference>
<dbReference type="CDD" id="cd00371">
    <property type="entry name" value="HMA"/>
    <property type="match status" value="1"/>
</dbReference>
<dbReference type="Proteomes" id="UP000638570">
    <property type="component" value="Unassembled WGS sequence"/>
</dbReference>
<dbReference type="SFLD" id="SFLDS00003">
    <property type="entry name" value="Haloacid_Dehalogenase"/>
    <property type="match status" value="1"/>
</dbReference>
<dbReference type="Gene3D" id="2.70.150.10">
    <property type="entry name" value="Calcium-transporting ATPase, cytoplasmic transduction domain A"/>
    <property type="match status" value="1"/>
</dbReference>
<dbReference type="SUPFAM" id="SSF81665">
    <property type="entry name" value="Calcium ATPase, transmembrane domain M"/>
    <property type="match status" value="1"/>
</dbReference>